<evidence type="ECO:0000256" key="1">
    <source>
        <dbReference type="SAM" id="Phobius"/>
    </source>
</evidence>
<accession>A0A8J7FBK9</accession>
<gene>
    <name evidence="2" type="ORF">IQ247_21990</name>
</gene>
<keyword evidence="1" id="KW-1133">Transmembrane helix</keyword>
<dbReference type="AlphaFoldDB" id="A0A8J7FBK9"/>
<dbReference type="Proteomes" id="UP000620559">
    <property type="component" value="Unassembled WGS sequence"/>
</dbReference>
<sequence length="340" mass="37568">MIIINIFLAQFDTNSLIENGSIVTQNIATNWDKQWIDLLQTNTNNNIYGALTRLGIFFAVGTLLLFVAQWLRDVLENEYSRPISSLIMPFIIVLLLANPGNGTPLSNLTLGTRNFLNTINQQVITTTNNNQIYQQAINLSVAEDFVGALLRPCQSLMGELQNQCLTKSKEKIDPLWGNYRNQYGNQPWINRLETQVNQIIFNTYPVSEVEFNSLLGSNSQINFKNLLISSQFAFQNLMEATMLLTAALGPIALGASLLPVTVKPIFVWLTGFFAIAIAKISFNIIILTTATVVVDTSAQNIATNLDLTWFLICIGILAPILSLVIAAVGGITTFNAMNNS</sequence>
<keyword evidence="3" id="KW-1185">Reference proteome</keyword>
<feature type="transmembrane region" description="Helical" evidence="1">
    <location>
        <begin position="47"/>
        <end position="71"/>
    </location>
</feature>
<proteinExistence type="predicted"/>
<protein>
    <submittedName>
        <fullName evidence="2">Uncharacterized protein</fullName>
    </submittedName>
</protein>
<evidence type="ECO:0000313" key="3">
    <source>
        <dbReference type="Proteomes" id="UP000620559"/>
    </source>
</evidence>
<feature type="transmembrane region" description="Helical" evidence="1">
    <location>
        <begin position="307"/>
        <end position="334"/>
    </location>
</feature>
<name>A0A8J7FBK9_9CYAN</name>
<feature type="transmembrane region" description="Helical" evidence="1">
    <location>
        <begin position="240"/>
        <end position="258"/>
    </location>
</feature>
<feature type="transmembrane region" description="Helical" evidence="1">
    <location>
        <begin position="265"/>
        <end position="287"/>
    </location>
</feature>
<keyword evidence="1" id="KW-0812">Transmembrane</keyword>
<organism evidence="2 3">
    <name type="scientific">Plectonema cf. radiosum LEGE 06105</name>
    <dbReference type="NCBI Taxonomy" id="945769"/>
    <lineage>
        <taxon>Bacteria</taxon>
        <taxon>Bacillati</taxon>
        <taxon>Cyanobacteriota</taxon>
        <taxon>Cyanophyceae</taxon>
        <taxon>Oscillatoriophycideae</taxon>
        <taxon>Oscillatoriales</taxon>
        <taxon>Microcoleaceae</taxon>
        <taxon>Plectonema</taxon>
    </lineage>
</organism>
<feature type="transmembrane region" description="Helical" evidence="1">
    <location>
        <begin position="83"/>
        <end position="100"/>
    </location>
</feature>
<dbReference type="EMBL" id="JADEWL010000094">
    <property type="protein sequence ID" value="MBE9215299.1"/>
    <property type="molecule type" value="Genomic_DNA"/>
</dbReference>
<keyword evidence="1" id="KW-0472">Membrane</keyword>
<evidence type="ECO:0000313" key="2">
    <source>
        <dbReference type="EMBL" id="MBE9215299.1"/>
    </source>
</evidence>
<reference evidence="2" key="1">
    <citation type="submission" date="2020-10" db="EMBL/GenBank/DDBJ databases">
        <authorList>
            <person name="Castelo-Branco R."/>
            <person name="Eusebio N."/>
            <person name="Adriana R."/>
            <person name="Vieira A."/>
            <person name="Brugerolle De Fraissinette N."/>
            <person name="Rezende De Castro R."/>
            <person name="Schneider M.P."/>
            <person name="Vasconcelos V."/>
            <person name="Leao P.N."/>
        </authorList>
    </citation>
    <scope>NUCLEOTIDE SEQUENCE</scope>
    <source>
        <strain evidence="2">LEGE 06105</strain>
    </source>
</reference>
<comment type="caution">
    <text evidence="2">The sequence shown here is derived from an EMBL/GenBank/DDBJ whole genome shotgun (WGS) entry which is preliminary data.</text>
</comment>